<dbReference type="EMBL" id="JAPTSV010000004">
    <property type="protein sequence ID" value="KAJ1528317.1"/>
    <property type="molecule type" value="Genomic_DNA"/>
</dbReference>
<dbReference type="InterPro" id="IPR017920">
    <property type="entry name" value="COMM"/>
</dbReference>
<organism evidence="2 3">
    <name type="scientific">Megalurothrips usitatus</name>
    <name type="common">bean blossom thrips</name>
    <dbReference type="NCBI Taxonomy" id="439358"/>
    <lineage>
        <taxon>Eukaryota</taxon>
        <taxon>Metazoa</taxon>
        <taxon>Ecdysozoa</taxon>
        <taxon>Arthropoda</taxon>
        <taxon>Hexapoda</taxon>
        <taxon>Insecta</taxon>
        <taxon>Pterygota</taxon>
        <taxon>Neoptera</taxon>
        <taxon>Paraneoptera</taxon>
        <taxon>Thysanoptera</taxon>
        <taxon>Terebrantia</taxon>
        <taxon>Thripoidea</taxon>
        <taxon>Thripidae</taxon>
        <taxon>Megalurothrips</taxon>
    </lineage>
</organism>
<dbReference type="AlphaFoldDB" id="A0AAV7XPU8"/>
<comment type="caution">
    <text evidence="2">The sequence shown here is derived from an EMBL/GenBank/DDBJ whole genome shotgun (WGS) entry which is preliminary data.</text>
</comment>
<dbReference type="InterPro" id="IPR047155">
    <property type="entry name" value="COMMD4/6/7/8"/>
</dbReference>
<feature type="domain" description="COMM" evidence="1">
    <location>
        <begin position="9"/>
        <end position="77"/>
    </location>
</feature>
<dbReference type="Pfam" id="PF07258">
    <property type="entry name" value="COMM_domain"/>
    <property type="match status" value="1"/>
</dbReference>
<reference evidence="2" key="1">
    <citation type="submission" date="2022-12" db="EMBL/GenBank/DDBJ databases">
        <title>Chromosome-level genome assembly of the bean flower thrips Megalurothrips usitatus.</title>
        <authorList>
            <person name="Ma L."/>
            <person name="Liu Q."/>
            <person name="Li H."/>
            <person name="Cai W."/>
        </authorList>
    </citation>
    <scope>NUCLEOTIDE SEQUENCE</scope>
    <source>
        <strain evidence="2">Cailab_2022a</strain>
    </source>
</reference>
<dbReference type="PROSITE" id="PS51269">
    <property type="entry name" value="COMM"/>
    <property type="match status" value="1"/>
</dbReference>
<proteinExistence type="predicted"/>
<dbReference type="GO" id="GO:0033209">
    <property type="term" value="P:tumor necrosis factor-mediated signaling pathway"/>
    <property type="evidence" value="ECO:0007669"/>
    <property type="project" value="TreeGrafter"/>
</dbReference>
<dbReference type="GO" id="GO:0045892">
    <property type="term" value="P:negative regulation of DNA-templated transcription"/>
    <property type="evidence" value="ECO:0007669"/>
    <property type="project" value="TreeGrafter"/>
</dbReference>
<sequence length="77" mass="8840">MASSVDMNKVIDVDWKFGVTASTSEQDKVGTSYLHLKITVENSEKQYKNVYLEMTLPQFYSFLHELEKAKASLDFLT</sequence>
<protein>
    <recommendedName>
        <fullName evidence="1">COMM domain-containing protein</fullName>
    </recommendedName>
</protein>
<keyword evidence="3" id="KW-1185">Reference proteome</keyword>
<evidence type="ECO:0000313" key="3">
    <source>
        <dbReference type="Proteomes" id="UP001075354"/>
    </source>
</evidence>
<evidence type="ECO:0000259" key="1">
    <source>
        <dbReference type="PROSITE" id="PS51269"/>
    </source>
</evidence>
<dbReference type="GO" id="GO:0051059">
    <property type="term" value="F:NF-kappaB binding"/>
    <property type="evidence" value="ECO:0007669"/>
    <property type="project" value="TreeGrafter"/>
</dbReference>
<evidence type="ECO:0000313" key="2">
    <source>
        <dbReference type="EMBL" id="KAJ1528317.1"/>
    </source>
</evidence>
<dbReference type="PANTHER" id="PTHR16231:SF2">
    <property type="entry name" value="COMM DOMAIN-CONTAINING PROTEIN 7"/>
    <property type="match status" value="1"/>
</dbReference>
<dbReference type="PANTHER" id="PTHR16231">
    <property type="entry name" value="COMM DOMAIN-CONTAINING PROTEIN 4-8 FAMILY MEMBER"/>
    <property type="match status" value="1"/>
</dbReference>
<accession>A0AAV7XPU8</accession>
<dbReference type="Proteomes" id="UP001075354">
    <property type="component" value="Chromosome 4"/>
</dbReference>
<gene>
    <name evidence="2" type="ORF">ONE63_006738</name>
</gene>
<name>A0AAV7XPU8_9NEOP</name>